<dbReference type="EMBL" id="QROV01000017">
    <property type="protein sequence ID" value="RHL57109.1"/>
    <property type="molecule type" value="Genomic_DNA"/>
</dbReference>
<comment type="caution">
    <text evidence="1">The sequence shown here is derived from an EMBL/GenBank/DDBJ whole genome shotgun (WGS) entry which is preliminary data.</text>
</comment>
<dbReference type="Proteomes" id="UP000283616">
    <property type="component" value="Unassembled WGS sequence"/>
</dbReference>
<evidence type="ECO:0000313" key="1">
    <source>
        <dbReference type="EMBL" id="RHL57109.1"/>
    </source>
</evidence>
<accession>A0A415LYT2</accession>
<name>A0A415LYT2_BACT4</name>
<protein>
    <submittedName>
        <fullName evidence="1">Uncharacterized protein</fullName>
    </submittedName>
</protein>
<organism evidence="1 2">
    <name type="scientific">Bacteroides thetaiotaomicron</name>
    <dbReference type="NCBI Taxonomy" id="818"/>
    <lineage>
        <taxon>Bacteria</taxon>
        <taxon>Pseudomonadati</taxon>
        <taxon>Bacteroidota</taxon>
        <taxon>Bacteroidia</taxon>
        <taxon>Bacteroidales</taxon>
        <taxon>Bacteroidaceae</taxon>
        <taxon>Bacteroides</taxon>
    </lineage>
</organism>
<proteinExistence type="predicted"/>
<evidence type="ECO:0000313" key="2">
    <source>
        <dbReference type="Proteomes" id="UP000283616"/>
    </source>
</evidence>
<reference evidence="1 2" key="1">
    <citation type="submission" date="2018-08" db="EMBL/GenBank/DDBJ databases">
        <title>A genome reference for cultivated species of the human gut microbiota.</title>
        <authorList>
            <person name="Zou Y."/>
            <person name="Xue W."/>
            <person name="Luo G."/>
        </authorList>
    </citation>
    <scope>NUCLEOTIDE SEQUENCE [LARGE SCALE GENOMIC DNA]</scope>
    <source>
        <strain evidence="1 2">AF37-12</strain>
    </source>
</reference>
<sequence length="62" mass="7330">MKLFRLVINGQKTHIQEYKKEMLFGPEWETLISFVGCRNRCKQIVDLLNECATISKNKQKND</sequence>
<gene>
    <name evidence="1" type="ORF">DW011_15190</name>
</gene>
<dbReference type="AlphaFoldDB" id="A0A415LYT2"/>